<evidence type="ECO:0000256" key="5">
    <source>
        <dbReference type="SAM" id="Phobius"/>
    </source>
</evidence>
<dbReference type="Pfam" id="PF07264">
    <property type="entry name" value="EI24"/>
    <property type="match status" value="1"/>
</dbReference>
<feature type="transmembrane region" description="Helical" evidence="5">
    <location>
        <begin position="140"/>
        <end position="168"/>
    </location>
</feature>
<sequence>MKRQRLETTMIFTSARLALADVFSPPFRATLWKTLGLTLLVLIGLWFGIDVLFEWLALPFLTDLMPDMPQWVDQAGTLAGWAAGLALAVGLAFLIGPISAIIAGLFLDDAAALVERGSYPKAPDGQEMPVLRSIVLSVKFFGVVLLGNLFALFLLLIPGVNLIAFFMVNGYLLGREYFEFAALRYRSEADAKAMRAKHSGTVFAAGLVIAGFLAIPIVNLATPLFAAAFMVHLHQRISAKTGSLPDPRFRTRAAVEGARAAR</sequence>
<comment type="subcellular location">
    <subcellularLocation>
        <location evidence="1">Membrane</location>
        <topology evidence="1">Multi-pass membrane protein</topology>
    </subcellularLocation>
</comment>
<dbReference type="AlphaFoldDB" id="A0A1W2CGS5"/>
<evidence type="ECO:0000256" key="3">
    <source>
        <dbReference type="ARBA" id="ARBA00022989"/>
    </source>
</evidence>
<evidence type="ECO:0000256" key="4">
    <source>
        <dbReference type="ARBA" id="ARBA00023136"/>
    </source>
</evidence>
<gene>
    <name evidence="6" type="ORF">SAMN06297251_11036</name>
</gene>
<feature type="transmembrane region" description="Helical" evidence="5">
    <location>
        <begin position="202"/>
        <end position="231"/>
    </location>
</feature>
<keyword evidence="2 5" id="KW-0812">Transmembrane</keyword>
<reference evidence="6 7" key="1">
    <citation type="submission" date="2017-04" db="EMBL/GenBank/DDBJ databases">
        <authorList>
            <person name="Afonso C.L."/>
            <person name="Miller P.J."/>
            <person name="Scott M.A."/>
            <person name="Spackman E."/>
            <person name="Goraichik I."/>
            <person name="Dimitrov K.M."/>
            <person name="Suarez D.L."/>
            <person name="Swayne D.E."/>
        </authorList>
    </citation>
    <scope>NUCLEOTIDE SEQUENCE [LARGE SCALE GENOMIC DNA]</scope>
    <source>
        <strain evidence="6 7">CGMCC 1.10972</strain>
    </source>
</reference>
<name>A0A1W2CGS5_9HYPH</name>
<evidence type="ECO:0000313" key="6">
    <source>
        <dbReference type="EMBL" id="SMC84389.1"/>
    </source>
</evidence>
<dbReference type="STRING" id="937218.SAMN06297251_11036"/>
<dbReference type="EMBL" id="FWXR01000010">
    <property type="protein sequence ID" value="SMC84389.1"/>
    <property type="molecule type" value="Genomic_DNA"/>
</dbReference>
<feature type="transmembrane region" description="Helical" evidence="5">
    <location>
        <begin position="78"/>
        <end position="107"/>
    </location>
</feature>
<evidence type="ECO:0000313" key="7">
    <source>
        <dbReference type="Proteomes" id="UP000192656"/>
    </source>
</evidence>
<dbReference type="Proteomes" id="UP000192656">
    <property type="component" value="Unassembled WGS sequence"/>
</dbReference>
<evidence type="ECO:0000256" key="2">
    <source>
        <dbReference type="ARBA" id="ARBA00022692"/>
    </source>
</evidence>
<dbReference type="InterPro" id="IPR059112">
    <property type="entry name" value="CysZ/EI24"/>
</dbReference>
<proteinExistence type="predicted"/>
<accession>A0A1W2CGS5</accession>
<keyword evidence="4 5" id="KW-0472">Membrane</keyword>
<feature type="transmembrane region" description="Helical" evidence="5">
    <location>
        <begin position="35"/>
        <end position="58"/>
    </location>
</feature>
<keyword evidence="3 5" id="KW-1133">Transmembrane helix</keyword>
<protein>
    <submittedName>
        <fullName evidence="6">CysZ protein</fullName>
    </submittedName>
</protein>
<dbReference type="NCBIfam" id="NF009407">
    <property type="entry name" value="PRK12768.1"/>
    <property type="match status" value="1"/>
</dbReference>
<keyword evidence="7" id="KW-1185">Reference proteome</keyword>
<evidence type="ECO:0000256" key="1">
    <source>
        <dbReference type="ARBA" id="ARBA00004141"/>
    </source>
</evidence>
<organism evidence="6 7">
    <name type="scientific">Fulvimarina manganoxydans</name>
    <dbReference type="NCBI Taxonomy" id="937218"/>
    <lineage>
        <taxon>Bacteria</taxon>
        <taxon>Pseudomonadati</taxon>
        <taxon>Pseudomonadota</taxon>
        <taxon>Alphaproteobacteria</taxon>
        <taxon>Hyphomicrobiales</taxon>
        <taxon>Aurantimonadaceae</taxon>
        <taxon>Fulvimarina</taxon>
    </lineage>
</organism>